<reference evidence="2 3" key="1">
    <citation type="submission" date="2023-01" db="EMBL/GenBank/DDBJ databases">
        <title>New crAssphage isolates infecting Bacteroides cellulosilyticus.</title>
        <authorList>
            <person name="Papudeshi B."/>
            <person name="Vega A.A."/>
            <person name="Souza C."/>
            <person name="Giles S.K."/>
            <person name="Mallawaarachchi V."/>
            <person name="Roach M.J."/>
            <person name="An M."/>
            <person name="Jacobson N."/>
            <person name="McNair K."/>
            <person name="Mora M.F."/>
            <person name="Pastrana K."/>
            <person name="Leigh C."/>
            <person name="Cram C."/>
            <person name="Plewa W.S."/>
            <person name="Grigson S.R."/>
            <person name="Bouras G.S."/>
            <person name="Decewicz P."/>
            <person name="Luque A."/>
            <person name="Droit L."/>
            <person name="Handley S."/>
            <person name="Segall A.M."/>
            <person name="Dinsdale E.A."/>
            <person name="Edwards R.A."/>
        </authorList>
    </citation>
    <scope>NUCLEOTIDE SEQUENCE [LARGE SCALE GENOMIC DNA]</scope>
    <source>
        <strain evidence="2">Bc01</strain>
    </source>
</reference>
<sequence length="76" mass="8897">MKTFKLIIKGVLLYVTTLVTLLYMMGIDSIYDNGYFFHGLILVLILIGVCYKTINKEELEILTFNKYLNHLDDKFN</sequence>
<proteinExistence type="predicted"/>
<dbReference type="Proteomes" id="UP001241835">
    <property type="component" value="Segment"/>
</dbReference>
<feature type="transmembrane region" description="Helical" evidence="1">
    <location>
        <begin position="33"/>
        <end position="51"/>
    </location>
</feature>
<evidence type="ECO:0000256" key="1">
    <source>
        <dbReference type="SAM" id="Phobius"/>
    </source>
</evidence>
<keyword evidence="1" id="KW-1133">Transmembrane helix</keyword>
<name>A0AAF0ICZ4_9CAUD</name>
<accession>A0AAF0ICZ4</accession>
<keyword evidence="1" id="KW-0472">Membrane</keyword>
<organism evidence="2 3">
    <name type="scientific">Kehishuvirus sp. 'tikkala'</name>
    <dbReference type="NCBI Taxonomy" id="3028513"/>
    <lineage>
        <taxon>Viruses</taxon>
        <taxon>Duplodnaviria</taxon>
        <taxon>Heunggongvirae</taxon>
        <taxon>Uroviricota</taxon>
        <taxon>Caudoviricetes</taxon>
        <taxon>Crassvirales</taxon>
        <taxon>Steigviridae</taxon>
        <taxon>Asinivirinae</taxon>
        <taxon>Kehishuvirus</taxon>
    </lineage>
</organism>
<protein>
    <submittedName>
        <fullName evidence="2">Uncharacterized protein</fullName>
    </submittedName>
</protein>
<keyword evidence="1" id="KW-0812">Transmembrane</keyword>
<evidence type="ECO:0000313" key="2">
    <source>
        <dbReference type="EMBL" id="WEU69824.1"/>
    </source>
</evidence>
<feature type="transmembrane region" description="Helical" evidence="1">
    <location>
        <begin position="7"/>
        <end position="27"/>
    </location>
</feature>
<evidence type="ECO:0000313" key="3">
    <source>
        <dbReference type="Proteomes" id="UP001241835"/>
    </source>
</evidence>
<dbReference type="EMBL" id="OQ198717">
    <property type="protein sequence ID" value="WEU69824.1"/>
    <property type="molecule type" value="Genomic_DNA"/>
</dbReference>
<keyword evidence="3" id="KW-1185">Reference proteome</keyword>